<evidence type="ECO:0000313" key="1">
    <source>
        <dbReference type="EMBL" id="KAF9669437.1"/>
    </source>
</evidence>
<dbReference type="GO" id="GO:0005829">
    <property type="term" value="C:cytosol"/>
    <property type="evidence" value="ECO:0007669"/>
    <property type="project" value="TreeGrafter"/>
</dbReference>
<dbReference type="InterPro" id="IPR021135">
    <property type="entry name" value="PEP_COase"/>
</dbReference>
<reference evidence="1 2" key="1">
    <citation type="submission" date="2020-10" db="EMBL/GenBank/DDBJ databases">
        <title>Plant Genome Project.</title>
        <authorList>
            <person name="Zhang R.-G."/>
        </authorList>
    </citation>
    <scope>NUCLEOTIDE SEQUENCE [LARGE SCALE GENOMIC DNA]</scope>
    <source>
        <strain evidence="1">FAFU-HL-1</strain>
        <tissue evidence="1">Leaf</tissue>
    </source>
</reference>
<dbReference type="PANTHER" id="PTHR30523:SF33">
    <property type="entry name" value="PHOSPHOENOLPYRUVATE CARBOXYLASE 3"/>
    <property type="match status" value="1"/>
</dbReference>
<evidence type="ECO:0000313" key="2">
    <source>
        <dbReference type="Proteomes" id="UP000657918"/>
    </source>
</evidence>
<dbReference type="EMBL" id="JADGMS010000014">
    <property type="protein sequence ID" value="KAF9669437.1"/>
    <property type="molecule type" value="Genomic_DNA"/>
</dbReference>
<dbReference type="AlphaFoldDB" id="A0A835JDY9"/>
<dbReference type="GO" id="GO:0048046">
    <property type="term" value="C:apoplast"/>
    <property type="evidence" value="ECO:0007669"/>
    <property type="project" value="TreeGrafter"/>
</dbReference>
<accession>A0A835JDY9</accession>
<dbReference type="Proteomes" id="UP000657918">
    <property type="component" value="Unassembled WGS sequence"/>
</dbReference>
<proteinExistence type="predicted"/>
<dbReference type="GO" id="GO:0008964">
    <property type="term" value="F:phosphoenolpyruvate carboxylase activity"/>
    <property type="evidence" value="ECO:0007669"/>
    <property type="project" value="InterPro"/>
</dbReference>
<comment type="caution">
    <text evidence="1">The sequence shown here is derived from an EMBL/GenBank/DDBJ whole genome shotgun (WGS) entry which is preliminary data.</text>
</comment>
<dbReference type="GO" id="GO:0048366">
    <property type="term" value="P:leaf development"/>
    <property type="evidence" value="ECO:0007669"/>
    <property type="project" value="TreeGrafter"/>
</dbReference>
<dbReference type="GO" id="GO:0006099">
    <property type="term" value="P:tricarboxylic acid cycle"/>
    <property type="evidence" value="ECO:0007669"/>
    <property type="project" value="InterPro"/>
</dbReference>
<organism evidence="1 2">
    <name type="scientific">Salix dunnii</name>
    <dbReference type="NCBI Taxonomy" id="1413687"/>
    <lineage>
        <taxon>Eukaryota</taxon>
        <taxon>Viridiplantae</taxon>
        <taxon>Streptophyta</taxon>
        <taxon>Embryophyta</taxon>
        <taxon>Tracheophyta</taxon>
        <taxon>Spermatophyta</taxon>
        <taxon>Magnoliopsida</taxon>
        <taxon>eudicotyledons</taxon>
        <taxon>Gunneridae</taxon>
        <taxon>Pentapetalae</taxon>
        <taxon>rosids</taxon>
        <taxon>fabids</taxon>
        <taxon>Malpighiales</taxon>
        <taxon>Salicaceae</taxon>
        <taxon>Saliceae</taxon>
        <taxon>Salix</taxon>
    </lineage>
</organism>
<dbReference type="InterPro" id="IPR015813">
    <property type="entry name" value="Pyrv/PenolPyrv_kinase-like_dom"/>
</dbReference>
<dbReference type="GO" id="GO:0009507">
    <property type="term" value="C:chloroplast"/>
    <property type="evidence" value="ECO:0007669"/>
    <property type="project" value="TreeGrafter"/>
</dbReference>
<dbReference type="PANTHER" id="PTHR30523">
    <property type="entry name" value="PHOSPHOENOLPYRUVATE CARBOXYLASE"/>
    <property type="match status" value="1"/>
</dbReference>
<protein>
    <submittedName>
        <fullName evidence="1">Uncharacterized protein</fullName>
    </submittedName>
</protein>
<keyword evidence="2" id="KW-1185">Reference proteome</keyword>
<dbReference type="GO" id="GO:0015977">
    <property type="term" value="P:carbon fixation"/>
    <property type="evidence" value="ECO:0007669"/>
    <property type="project" value="InterPro"/>
</dbReference>
<sequence length="181" mass="20291">MASYTFELLLVRHDIQQESDRHTYVLDAITNHPSIGSCREWSEEHGPEWLLTVLKLPPGIVGAYMISMATNPSDILTLADLEAAPDAVARLFSINWYRNLIKGKREVTIGYSDSGKDAGCLSAAWQLRDSWERRRAYPSCYITQPPDTIRASLRLFVIQGTAPFPGKEEKKSNLAQKAPQA</sequence>
<dbReference type="OrthoDB" id="1725631at2759"/>
<gene>
    <name evidence="1" type="ORF">SADUNF_Sadunf14G0107500</name>
</gene>
<dbReference type="SUPFAM" id="SSF51621">
    <property type="entry name" value="Phosphoenolpyruvate/pyruvate domain"/>
    <property type="match status" value="1"/>
</dbReference>
<dbReference type="Pfam" id="PF00311">
    <property type="entry name" value="PEPcase"/>
    <property type="match status" value="1"/>
</dbReference>
<name>A0A835JDY9_9ROSI</name>